<dbReference type="Proteomes" id="UP000199502">
    <property type="component" value="Unassembled WGS sequence"/>
</dbReference>
<dbReference type="Pfam" id="PF00877">
    <property type="entry name" value="NLPC_P60"/>
    <property type="match status" value="1"/>
</dbReference>
<sequence length="143" mass="15656">MDEPSEVAIARRWLGTPYVHQAAAEGAGADCLGLIRGIWRELNGTEPEEPPAYTGDWAECGGEETLWQAATRHLVPVPAEAELAAGQVLLFRMREGAIAKHLGLLSVAGATQRFIHAYTYHGVIESPLTPPWKARIVARFRFP</sequence>
<keyword evidence="7" id="KW-1185">Reference proteome</keyword>
<dbReference type="AlphaFoldDB" id="A0A1G5H531"/>
<dbReference type="InterPro" id="IPR011929">
    <property type="entry name" value="Phage_pept_NlpC/P60"/>
</dbReference>
<dbReference type="EMBL" id="FMVT01000006">
    <property type="protein sequence ID" value="SCY58470.1"/>
    <property type="molecule type" value="Genomic_DNA"/>
</dbReference>
<feature type="domain" description="NlpC/P60" evidence="5">
    <location>
        <begin position="1"/>
        <end position="143"/>
    </location>
</feature>
<dbReference type="InterPro" id="IPR038765">
    <property type="entry name" value="Papain-like_cys_pep_sf"/>
</dbReference>
<protein>
    <submittedName>
        <fullName evidence="6">Putative phage cell wall peptidase, NlpC/P60 family</fullName>
    </submittedName>
</protein>
<dbReference type="PROSITE" id="PS51935">
    <property type="entry name" value="NLPC_P60"/>
    <property type="match status" value="1"/>
</dbReference>
<keyword evidence="3" id="KW-0378">Hydrolase</keyword>
<name>A0A1G5H531_9RHOB</name>
<evidence type="ECO:0000256" key="2">
    <source>
        <dbReference type="ARBA" id="ARBA00022670"/>
    </source>
</evidence>
<evidence type="ECO:0000313" key="6">
    <source>
        <dbReference type="EMBL" id="SCY58470.1"/>
    </source>
</evidence>
<evidence type="ECO:0000313" key="7">
    <source>
        <dbReference type="Proteomes" id="UP000199502"/>
    </source>
</evidence>
<reference evidence="6 7" key="1">
    <citation type="submission" date="2016-10" db="EMBL/GenBank/DDBJ databases">
        <authorList>
            <person name="de Groot N.N."/>
        </authorList>
    </citation>
    <scope>NUCLEOTIDE SEQUENCE [LARGE SCALE GENOMIC DNA]</scope>
    <source>
        <strain evidence="6 7">CGMCC 1.8925</strain>
    </source>
</reference>
<evidence type="ECO:0000256" key="1">
    <source>
        <dbReference type="ARBA" id="ARBA00007074"/>
    </source>
</evidence>
<accession>A0A1G5H531</accession>
<dbReference type="RefSeq" id="WP_090743284.1">
    <property type="nucleotide sequence ID" value="NZ_FMVT01000006.1"/>
</dbReference>
<gene>
    <name evidence="6" type="ORF">SAMN05660710_01970</name>
</gene>
<dbReference type="GO" id="GO:0008234">
    <property type="term" value="F:cysteine-type peptidase activity"/>
    <property type="evidence" value="ECO:0007669"/>
    <property type="project" value="UniProtKB-KW"/>
</dbReference>
<dbReference type="GO" id="GO:0006508">
    <property type="term" value="P:proteolysis"/>
    <property type="evidence" value="ECO:0007669"/>
    <property type="project" value="UniProtKB-KW"/>
</dbReference>
<evidence type="ECO:0000256" key="4">
    <source>
        <dbReference type="ARBA" id="ARBA00022807"/>
    </source>
</evidence>
<dbReference type="NCBIfam" id="TIGR02219">
    <property type="entry name" value="phage_NlpC_fam"/>
    <property type="match status" value="1"/>
</dbReference>
<dbReference type="Gene3D" id="3.90.1720.10">
    <property type="entry name" value="endopeptidase domain like (from Nostoc punctiforme)"/>
    <property type="match status" value="1"/>
</dbReference>
<dbReference type="OrthoDB" id="6058745at2"/>
<dbReference type="STRING" id="336292.SAMN05660710_01970"/>
<comment type="similarity">
    <text evidence="1">Belongs to the peptidase C40 family.</text>
</comment>
<evidence type="ECO:0000256" key="3">
    <source>
        <dbReference type="ARBA" id="ARBA00022801"/>
    </source>
</evidence>
<keyword evidence="2" id="KW-0645">Protease</keyword>
<dbReference type="InterPro" id="IPR000064">
    <property type="entry name" value="NLP_P60_dom"/>
</dbReference>
<dbReference type="SUPFAM" id="SSF54001">
    <property type="entry name" value="Cysteine proteinases"/>
    <property type="match status" value="1"/>
</dbReference>
<evidence type="ECO:0000259" key="5">
    <source>
        <dbReference type="PROSITE" id="PS51935"/>
    </source>
</evidence>
<proteinExistence type="inferred from homology"/>
<organism evidence="6 7">
    <name type="scientific">Paracoccus tibetensis</name>
    <dbReference type="NCBI Taxonomy" id="336292"/>
    <lineage>
        <taxon>Bacteria</taxon>
        <taxon>Pseudomonadati</taxon>
        <taxon>Pseudomonadota</taxon>
        <taxon>Alphaproteobacteria</taxon>
        <taxon>Rhodobacterales</taxon>
        <taxon>Paracoccaceae</taxon>
        <taxon>Paracoccus</taxon>
    </lineage>
</organism>
<keyword evidence="4" id="KW-0788">Thiol protease</keyword>